<dbReference type="RefSeq" id="XP_037157588.1">
    <property type="nucleotide sequence ID" value="XM_037295587.1"/>
</dbReference>
<evidence type="ECO:0000256" key="1">
    <source>
        <dbReference type="SAM" id="MobiDB-lite"/>
    </source>
</evidence>
<accession>A0A8H6FKQ8</accession>
<dbReference type="PANTHER" id="PTHR42093">
    <property type="match status" value="1"/>
</dbReference>
<proteinExistence type="predicted"/>
<dbReference type="InterPro" id="IPR056539">
    <property type="entry name" value="NuiA-like"/>
</dbReference>
<gene>
    <name evidence="2" type="ORF">HO133_004671</name>
</gene>
<feature type="compositionally biased region" description="Low complexity" evidence="1">
    <location>
        <begin position="19"/>
        <end position="33"/>
    </location>
</feature>
<feature type="region of interest" description="Disordered" evidence="1">
    <location>
        <begin position="1"/>
        <end position="34"/>
    </location>
</feature>
<dbReference type="Gene3D" id="3.40.1460.10">
    <property type="entry name" value="Nuclease A inhibitor-like"/>
    <property type="match status" value="1"/>
</dbReference>
<comment type="caution">
    <text evidence="2">The sequence shown here is derived from an EMBL/GenBank/DDBJ whole genome shotgun (WGS) entry which is preliminary data.</text>
</comment>
<evidence type="ECO:0000313" key="3">
    <source>
        <dbReference type="Proteomes" id="UP000593566"/>
    </source>
</evidence>
<dbReference type="PANTHER" id="PTHR42093:SF1">
    <property type="match status" value="1"/>
</dbReference>
<dbReference type="Proteomes" id="UP000593566">
    <property type="component" value="Unassembled WGS sequence"/>
</dbReference>
<feature type="compositionally biased region" description="Polar residues" evidence="1">
    <location>
        <begin position="9"/>
        <end position="18"/>
    </location>
</feature>
<dbReference type="AlphaFoldDB" id="A0A8H6FKQ8"/>
<dbReference type="GeneID" id="59333078"/>
<reference evidence="2 3" key="1">
    <citation type="journal article" date="2020" name="Genomics">
        <title>Complete, high-quality genomes from long-read metagenomic sequencing of two wolf lichen thalli reveals enigmatic genome architecture.</title>
        <authorList>
            <person name="McKenzie S.K."/>
            <person name="Walston R.F."/>
            <person name="Allen J.L."/>
        </authorList>
    </citation>
    <scope>NUCLEOTIDE SEQUENCE [LARGE SCALE GENOMIC DNA]</scope>
    <source>
        <strain evidence="2">WasteWater1</strain>
    </source>
</reference>
<organism evidence="2 3">
    <name type="scientific">Letharia lupina</name>
    <dbReference type="NCBI Taxonomy" id="560253"/>
    <lineage>
        <taxon>Eukaryota</taxon>
        <taxon>Fungi</taxon>
        <taxon>Dikarya</taxon>
        <taxon>Ascomycota</taxon>
        <taxon>Pezizomycotina</taxon>
        <taxon>Lecanoromycetes</taxon>
        <taxon>OSLEUM clade</taxon>
        <taxon>Lecanoromycetidae</taxon>
        <taxon>Lecanorales</taxon>
        <taxon>Lecanorineae</taxon>
        <taxon>Parmeliaceae</taxon>
        <taxon>Letharia</taxon>
    </lineage>
</organism>
<dbReference type="Pfam" id="PF23151">
    <property type="entry name" value="NuiA_2"/>
    <property type="match status" value="1"/>
</dbReference>
<sequence>MSDDAYSSFLDQANQDTGASKASTKSKSAATKAVDTDVPVTLQKVDQYYTSESDEPFEPVSLKWSGNNMPSENEFGKLIEHDSEVSTLTAKEFDPQGEYKKVMEAVEQSGDGKTRIYRVKHGKTRLEYYVVGFDKEGGRVVGLKAKAVES</sequence>
<protein>
    <submittedName>
        <fullName evidence="2">Uncharacterized protein</fullName>
    </submittedName>
</protein>
<evidence type="ECO:0000313" key="2">
    <source>
        <dbReference type="EMBL" id="KAF6230331.1"/>
    </source>
</evidence>
<keyword evidence="3" id="KW-1185">Reference proteome</keyword>
<name>A0A8H6FKQ8_9LECA</name>
<dbReference type="EMBL" id="JACCJB010000002">
    <property type="protein sequence ID" value="KAF6230331.1"/>
    <property type="molecule type" value="Genomic_DNA"/>
</dbReference>